<comment type="similarity">
    <text evidence="4">Belongs to the class-IV pyridoxal-phosphate-dependent aminotransferase family.</text>
</comment>
<dbReference type="Pfam" id="PF01063">
    <property type="entry name" value="Aminotran_4"/>
    <property type="match status" value="1"/>
</dbReference>
<accession>A0A0H4XJR6</accession>
<evidence type="ECO:0000256" key="2">
    <source>
        <dbReference type="ARBA" id="ARBA00004931"/>
    </source>
</evidence>
<organism evidence="9 10">
    <name type="scientific">Pseudomyxococcus hansupus</name>
    <dbReference type="NCBI Taxonomy" id="1297742"/>
    <lineage>
        <taxon>Bacteria</taxon>
        <taxon>Pseudomonadati</taxon>
        <taxon>Myxococcota</taxon>
        <taxon>Myxococcia</taxon>
        <taxon>Myxococcales</taxon>
        <taxon>Cystobacterineae</taxon>
        <taxon>Myxococcaceae</taxon>
        <taxon>Pseudomyxococcus</taxon>
    </lineage>
</organism>
<evidence type="ECO:0000313" key="10">
    <source>
        <dbReference type="Proteomes" id="UP000009026"/>
    </source>
</evidence>
<dbReference type="eggNOG" id="COG0115">
    <property type="taxonomic scope" value="Bacteria"/>
</dbReference>
<dbReference type="InterPro" id="IPR001544">
    <property type="entry name" value="Aminotrans_IV"/>
</dbReference>
<protein>
    <recommendedName>
        <fullName evidence="5">branched-chain-amino-acid transaminase</fullName>
        <ecNumber evidence="5">2.6.1.42</ecNumber>
    </recommendedName>
</protein>
<dbReference type="EMBL" id="CP012109">
    <property type="protein sequence ID" value="AKQ68482.1"/>
    <property type="molecule type" value="Genomic_DNA"/>
</dbReference>
<comment type="pathway">
    <text evidence="3">Amino-acid biosynthesis; L-leucine biosynthesis; L-leucine from 3-methyl-2-oxobutanoate: step 4/4.</text>
</comment>
<dbReference type="PANTHER" id="PTHR42743">
    <property type="entry name" value="AMINO-ACID AMINOTRANSFERASE"/>
    <property type="match status" value="1"/>
</dbReference>
<comment type="pathway">
    <text evidence="2">Amino-acid biosynthesis; L-valine biosynthesis; L-valine from pyruvate: step 4/4.</text>
</comment>
<dbReference type="PATRIC" id="fig|1297742.4.peg.5481"/>
<dbReference type="Proteomes" id="UP000009026">
    <property type="component" value="Chromosome"/>
</dbReference>
<dbReference type="InterPro" id="IPR036038">
    <property type="entry name" value="Aminotransferase-like"/>
</dbReference>
<comment type="pathway">
    <text evidence="1">Amino-acid biosynthesis; L-isoleucine biosynthesis; L-isoleucine from 2-oxobutanoate: step 4/4.</text>
</comment>
<evidence type="ECO:0000256" key="1">
    <source>
        <dbReference type="ARBA" id="ARBA00004824"/>
    </source>
</evidence>
<dbReference type="Gene3D" id="3.30.470.10">
    <property type="match status" value="1"/>
</dbReference>
<dbReference type="KEGG" id="mym:A176_005394"/>
<dbReference type="InterPro" id="IPR043131">
    <property type="entry name" value="BCAT-like_N"/>
</dbReference>
<dbReference type="Gene3D" id="3.20.10.10">
    <property type="entry name" value="D-amino Acid Aminotransferase, subunit A, domain 2"/>
    <property type="match status" value="1"/>
</dbReference>
<dbReference type="InterPro" id="IPR050571">
    <property type="entry name" value="Class-IV_PLP-Dep_Aminotrnsfr"/>
</dbReference>
<proteinExistence type="inferred from homology"/>
<dbReference type="STRING" id="1297742.A176_005394"/>
<evidence type="ECO:0000256" key="7">
    <source>
        <dbReference type="ARBA" id="ARBA00048798"/>
    </source>
</evidence>
<reference evidence="9 10" key="1">
    <citation type="journal article" date="2016" name="PLoS ONE">
        <title>Complete Genome Sequence and Comparative Genomics of a Novel Myxobacterium Myxococcus hansupus.</title>
        <authorList>
            <person name="Sharma G."/>
            <person name="Narwani T."/>
            <person name="Subramanian S."/>
        </authorList>
    </citation>
    <scope>NUCLEOTIDE SEQUENCE [LARGE SCALE GENOMIC DNA]</scope>
    <source>
        <strain evidence="10">mixupus</strain>
    </source>
</reference>
<dbReference type="SUPFAM" id="SSF56752">
    <property type="entry name" value="D-aminoacid aminotransferase-like PLP-dependent enzymes"/>
    <property type="match status" value="1"/>
</dbReference>
<dbReference type="GO" id="GO:0016829">
    <property type="term" value="F:lyase activity"/>
    <property type="evidence" value="ECO:0007669"/>
    <property type="project" value="UniProtKB-KW"/>
</dbReference>
<evidence type="ECO:0000256" key="4">
    <source>
        <dbReference type="ARBA" id="ARBA00009320"/>
    </source>
</evidence>
<sequence length="274" mass="30011">MFSTVAVDGAVRSWEDLRLQDFAQGFFFGAGFFTTFRIEAGAPWFLARHLWRLRSSLAAYPHAVRPPPHEFLAEDAVRETLQRCLRADAALGPDFHGVGKLSVSDGHVLLTFREHAPESERLRHEGRALDTWEPGAYRGGESTLNHKGLAYFRQYARMERLPLLGNEAGEVCELPTANVFCVLGETLVTPPLSSPCLPGIIREVLLEAGQVGTLPVVERALPFEQLTAVSACVFTNAAMLATGVPRLLGRALPGSLALAQEVRARVEAVAARER</sequence>
<evidence type="ECO:0000313" key="9">
    <source>
        <dbReference type="EMBL" id="AKQ68482.1"/>
    </source>
</evidence>
<name>A0A0H4XJR6_9BACT</name>
<evidence type="ECO:0000256" key="6">
    <source>
        <dbReference type="ARBA" id="ARBA00048212"/>
    </source>
</evidence>
<comment type="catalytic activity">
    <reaction evidence="8">
        <text>L-leucine + 2-oxoglutarate = 4-methyl-2-oxopentanoate + L-glutamate</text>
        <dbReference type="Rhea" id="RHEA:18321"/>
        <dbReference type="ChEBI" id="CHEBI:16810"/>
        <dbReference type="ChEBI" id="CHEBI:17865"/>
        <dbReference type="ChEBI" id="CHEBI:29985"/>
        <dbReference type="ChEBI" id="CHEBI:57427"/>
        <dbReference type="EC" id="2.6.1.42"/>
    </reaction>
</comment>
<dbReference type="EC" id="2.6.1.42" evidence="5"/>
<keyword evidence="9" id="KW-0456">Lyase</keyword>
<evidence type="ECO:0000256" key="5">
    <source>
        <dbReference type="ARBA" id="ARBA00013053"/>
    </source>
</evidence>
<dbReference type="GO" id="GO:0004084">
    <property type="term" value="F:branched-chain-amino-acid transaminase activity"/>
    <property type="evidence" value="ECO:0007669"/>
    <property type="project" value="UniProtKB-EC"/>
</dbReference>
<comment type="catalytic activity">
    <reaction evidence="6">
        <text>L-valine + 2-oxoglutarate = 3-methyl-2-oxobutanoate + L-glutamate</text>
        <dbReference type="Rhea" id="RHEA:24813"/>
        <dbReference type="ChEBI" id="CHEBI:11851"/>
        <dbReference type="ChEBI" id="CHEBI:16810"/>
        <dbReference type="ChEBI" id="CHEBI:29985"/>
        <dbReference type="ChEBI" id="CHEBI:57762"/>
        <dbReference type="EC" id="2.6.1.42"/>
    </reaction>
</comment>
<dbReference type="GO" id="GO:0046394">
    <property type="term" value="P:carboxylic acid biosynthetic process"/>
    <property type="evidence" value="ECO:0007669"/>
    <property type="project" value="UniProtKB-ARBA"/>
</dbReference>
<keyword evidence="10" id="KW-1185">Reference proteome</keyword>
<comment type="catalytic activity">
    <reaction evidence="7">
        <text>L-isoleucine + 2-oxoglutarate = (S)-3-methyl-2-oxopentanoate + L-glutamate</text>
        <dbReference type="Rhea" id="RHEA:24801"/>
        <dbReference type="ChEBI" id="CHEBI:16810"/>
        <dbReference type="ChEBI" id="CHEBI:29985"/>
        <dbReference type="ChEBI" id="CHEBI:35146"/>
        <dbReference type="ChEBI" id="CHEBI:58045"/>
        <dbReference type="EC" id="2.6.1.42"/>
    </reaction>
</comment>
<dbReference type="PANTHER" id="PTHR42743:SF11">
    <property type="entry name" value="AMINODEOXYCHORISMATE LYASE"/>
    <property type="match status" value="1"/>
</dbReference>
<evidence type="ECO:0000256" key="3">
    <source>
        <dbReference type="ARBA" id="ARBA00005072"/>
    </source>
</evidence>
<dbReference type="RefSeq" id="WP_002638244.1">
    <property type="nucleotide sequence ID" value="NZ_CP012109.1"/>
</dbReference>
<evidence type="ECO:0000256" key="8">
    <source>
        <dbReference type="ARBA" id="ARBA00049229"/>
    </source>
</evidence>
<dbReference type="OrthoDB" id="451849at2"/>
<dbReference type="InterPro" id="IPR043132">
    <property type="entry name" value="BCAT-like_C"/>
</dbReference>
<dbReference type="AlphaFoldDB" id="A0A0H4XJR6"/>
<gene>
    <name evidence="9" type="ORF">A176_005394</name>
</gene>